<comment type="caution">
    <text evidence="11">The sequence shown here is derived from an EMBL/GenBank/DDBJ whole genome shotgun (WGS) entry which is preliminary data.</text>
</comment>
<evidence type="ECO:0000256" key="10">
    <source>
        <dbReference type="RuleBase" id="RU361274"/>
    </source>
</evidence>
<keyword evidence="4" id="KW-0479">Metal-binding</keyword>
<comment type="catalytic activity">
    <reaction evidence="9">
        <text>S-methyl-5'-thioadenosine + phosphate = 5-(methylsulfanyl)-alpha-D-ribose 1-phosphate + adenine</text>
        <dbReference type="Rhea" id="RHEA:11852"/>
        <dbReference type="ChEBI" id="CHEBI:16708"/>
        <dbReference type="ChEBI" id="CHEBI:17509"/>
        <dbReference type="ChEBI" id="CHEBI:43474"/>
        <dbReference type="ChEBI" id="CHEBI:58533"/>
        <dbReference type="EC" id="2.4.2.28"/>
    </reaction>
    <physiologicalReaction direction="left-to-right" evidence="9">
        <dbReference type="Rhea" id="RHEA:11853"/>
    </physiologicalReaction>
</comment>
<evidence type="ECO:0000256" key="1">
    <source>
        <dbReference type="ARBA" id="ARBA00000553"/>
    </source>
</evidence>
<comment type="catalytic activity">
    <reaction evidence="1">
        <text>inosine + phosphate = alpha-D-ribose 1-phosphate + hypoxanthine</text>
        <dbReference type="Rhea" id="RHEA:27646"/>
        <dbReference type="ChEBI" id="CHEBI:17368"/>
        <dbReference type="ChEBI" id="CHEBI:17596"/>
        <dbReference type="ChEBI" id="CHEBI:43474"/>
        <dbReference type="ChEBI" id="CHEBI:57720"/>
        <dbReference type="EC" id="2.4.2.1"/>
    </reaction>
    <physiologicalReaction direction="left-to-right" evidence="1">
        <dbReference type="Rhea" id="RHEA:27647"/>
    </physiologicalReaction>
</comment>
<evidence type="ECO:0000256" key="5">
    <source>
        <dbReference type="ARBA" id="ARBA00022801"/>
    </source>
</evidence>
<dbReference type="OrthoDB" id="4279at2"/>
<evidence type="ECO:0000256" key="8">
    <source>
        <dbReference type="ARBA" id="ARBA00048968"/>
    </source>
</evidence>
<dbReference type="InterPro" id="IPR011324">
    <property type="entry name" value="Cytotoxic_necrot_fac-like_cat"/>
</dbReference>
<evidence type="ECO:0000256" key="9">
    <source>
        <dbReference type="ARBA" id="ARBA00049893"/>
    </source>
</evidence>
<evidence type="ECO:0000313" key="11">
    <source>
        <dbReference type="EMBL" id="TKB49084.1"/>
    </source>
</evidence>
<evidence type="ECO:0000256" key="3">
    <source>
        <dbReference type="ARBA" id="ARBA00022679"/>
    </source>
</evidence>
<name>A0A4V5NX10_9GAMM</name>
<dbReference type="CDD" id="cd16833">
    <property type="entry name" value="YfiH"/>
    <property type="match status" value="1"/>
</dbReference>
<gene>
    <name evidence="11" type="primary">pgeF</name>
    <name evidence="11" type="ORF">FCL42_21345</name>
</gene>
<keyword evidence="3" id="KW-0808">Transferase</keyword>
<keyword evidence="5" id="KW-0378">Hydrolase</keyword>
<dbReference type="NCBIfam" id="TIGR00726">
    <property type="entry name" value="peptidoglycan editing factor PgeF"/>
    <property type="match status" value="1"/>
</dbReference>
<keyword evidence="12" id="KW-1185">Reference proteome</keyword>
<evidence type="ECO:0000256" key="2">
    <source>
        <dbReference type="ARBA" id="ARBA00007353"/>
    </source>
</evidence>
<evidence type="ECO:0000256" key="7">
    <source>
        <dbReference type="ARBA" id="ARBA00047989"/>
    </source>
</evidence>
<dbReference type="RefSeq" id="WP_136865447.1">
    <property type="nucleotide sequence ID" value="NZ_SWCJ01000031.1"/>
</dbReference>
<protein>
    <recommendedName>
        <fullName evidence="10">Purine nucleoside phosphorylase</fullName>
    </recommendedName>
</protein>
<dbReference type="PANTHER" id="PTHR30616:SF2">
    <property type="entry name" value="PURINE NUCLEOSIDE PHOSPHORYLASE LACC1"/>
    <property type="match status" value="1"/>
</dbReference>
<dbReference type="InterPro" id="IPR038371">
    <property type="entry name" value="Cu_polyphenol_OxRdtase_sf"/>
</dbReference>
<dbReference type="Proteomes" id="UP000305675">
    <property type="component" value="Unassembled WGS sequence"/>
</dbReference>
<comment type="catalytic activity">
    <reaction evidence="8">
        <text>adenosine + phosphate = alpha-D-ribose 1-phosphate + adenine</text>
        <dbReference type="Rhea" id="RHEA:27642"/>
        <dbReference type="ChEBI" id="CHEBI:16335"/>
        <dbReference type="ChEBI" id="CHEBI:16708"/>
        <dbReference type="ChEBI" id="CHEBI:43474"/>
        <dbReference type="ChEBI" id="CHEBI:57720"/>
        <dbReference type="EC" id="2.4.2.1"/>
    </reaction>
    <physiologicalReaction direction="left-to-right" evidence="8">
        <dbReference type="Rhea" id="RHEA:27643"/>
    </physiologicalReaction>
</comment>
<dbReference type="InterPro" id="IPR003730">
    <property type="entry name" value="Cu_polyphenol_OxRdtase"/>
</dbReference>
<comment type="similarity">
    <text evidence="2 10">Belongs to the purine nucleoside phosphorylase YfiH/LACC1 family.</text>
</comment>
<comment type="catalytic activity">
    <reaction evidence="7">
        <text>adenosine + H2O + H(+) = inosine + NH4(+)</text>
        <dbReference type="Rhea" id="RHEA:24408"/>
        <dbReference type="ChEBI" id="CHEBI:15377"/>
        <dbReference type="ChEBI" id="CHEBI:15378"/>
        <dbReference type="ChEBI" id="CHEBI:16335"/>
        <dbReference type="ChEBI" id="CHEBI:17596"/>
        <dbReference type="ChEBI" id="CHEBI:28938"/>
        <dbReference type="EC" id="3.5.4.4"/>
    </reaction>
    <physiologicalReaction direction="left-to-right" evidence="7">
        <dbReference type="Rhea" id="RHEA:24409"/>
    </physiologicalReaction>
</comment>
<dbReference type="GO" id="GO:0017061">
    <property type="term" value="F:S-methyl-5-thioadenosine phosphorylase activity"/>
    <property type="evidence" value="ECO:0007669"/>
    <property type="project" value="UniProtKB-EC"/>
</dbReference>
<evidence type="ECO:0000256" key="6">
    <source>
        <dbReference type="ARBA" id="ARBA00022833"/>
    </source>
</evidence>
<dbReference type="AlphaFoldDB" id="A0A4V5NX10"/>
<dbReference type="Gene3D" id="3.60.140.10">
    <property type="entry name" value="CNF1/YfiH-like putative cysteine hydrolases"/>
    <property type="match status" value="1"/>
</dbReference>
<dbReference type="SUPFAM" id="SSF64438">
    <property type="entry name" value="CNF1/YfiH-like putative cysteine hydrolases"/>
    <property type="match status" value="1"/>
</dbReference>
<dbReference type="EMBL" id="SWCJ01000031">
    <property type="protein sequence ID" value="TKB49084.1"/>
    <property type="molecule type" value="Genomic_DNA"/>
</dbReference>
<sequence>MWFSPDWYLPKGVHAAFTDRIGGHSVASFAGFNLGQHVGDDSEAVALNRSKLSAGLGLKNEPVWLNQVHGTHVESLPTKESLPTADASYTDTPAQVCCVMTADCVPVLFVSADGLEVAAAHAGWRGLCDGILEHTVAKFSSRDIRAWIGPCISKRHFEVGPEVRQQFIEHQAEAEQAFTSHGDKFLGDLPLIVRQRLERVGITDVTDSQLCTYANPERFFSYRRDRDTGRLACLIWR</sequence>
<evidence type="ECO:0000313" key="12">
    <source>
        <dbReference type="Proteomes" id="UP000305675"/>
    </source>
</evidence>
<accession>A0A4V5NX10</accession>
<organism evidence="11 12">
    <name type="scientific">Ferrimonas aestuarii</name>
    <dbReference type="NCBI Taxonomy" id="2569539"/>
    <lineage>
        <taxon>Bacteria</taxon>
        <taxon>Pseudomonadati</taxon>
        <taxon>Pseudomonadota</taxon>
        <taxon>Gammaproteobacteria</taxon>
        <taxon>Alteromonadales</taxon>
        <taxon>Ferrimonadaceae</taxon>
        <taxon>Ferrimonas</taxon>
    </lineage>
</organism>
<reference evidence="11 12" key="1">
    <citation type="submission" date="2019-04" db="EMBL/GenBank/DDBJ databases">
        <authorList>
            <person name="Hwang J.C."/>
        </authorList>
    </citation>
    <scope>NUCLEOTIDE SEQUENCE [LARGE SCALE GENOMIC DNA]</scope>
    <source>
        <strain evidence="11 12">IMCC35002</strain>
    </source>
</reference>
<keyword evidence="6" id="KW-0862">Zinc</keyword>
<dbReference type="GO" id="GO:0005507">
    <property type="term" value="F:copper ion binding"/>
    <property type="evidence" value="ECO:0007669"/>
    <property type="project" value="TreeGrafter"/>
</dbReference>
<dbReference type="Pfam" id="PF02578">
    <property type="entry name" value="Cu-oxidase_4"/>
    <property type="match status" value="1"/>
</dbReference>
<evidence type="ECO:0000256" key="4">
    <source>
        <dbReference type="ARBA" id="ARBA00022723"/>
    </source>
</evidence>
<dbReference type="PANTHER" id="PTHR30616">
    <property type="entry name" value="UNCHARACTERIZED PROTEIN YFIH"/>
    <property type="match status" value="1"/>
</dbReference>
<proteinExistence type="inferred from homology"/>
<dbReference type="GO" id="GO:0016787">
    <property type="term" value="F:hydrolase activity"/>
    <property type="evidence" value="ECO:0007669"/>
    <property type="project" value="UniProtKB-KW"/>
</dbReference>